<sequence length="54" mass="5743">MTATGVESAEEENTHQNAMLVDAAIEMAPPKNILTASEEEDASIASVLTNLVER</sequence>
<comment type="caution">
    <text evidence="1">The sequence shown here is derived from an EMBL/GenBank/DDBJ whole genome shotgun (WGS) entry which is preliminary data.</text>
</comment>
<evidence type="ECO:0000313" key="1">
    <source>
        <dbReference type="EMBL" id="MED6118088.1"/>
    </source>
</evidence>
<feature type="non-terminal residue" evidence="1">
    <location>
        <position position="54"/>
    </location>
</feature>
<reference evidence="1 2" key="1">
    <citation type="journal article" date="2023" name="Plants (Basel)">
        <title>Bridging the Gap: Combining Genomics and Transcriptomics Approaches to Understand Stylosanthes scabra, an Orphan Legume from the Brazilian Caatinga.</title>
        <authorList>
            <person name="Ferreira-Neto J.R.C."/>
            <person name="da Silva M.D."/>
            <person name="Binneck E."/>
            <person name="de Melo N.F."/>
            <person name="da Silva R.H."/>
            <person name="de Melo A.L.T.M."/>
            <person name="Pandolfi V."/>
            <person name="Bustamante F.O."/>
            <person name="Brasileiro-Vidal A.C."/>
            <person name="Benko-Iseppon A.M."/>
        </authorList>
    </citation>
    <scope>NUCLEOTIDE SEQUENCE [LARGE SCALE GENOMIC DNA]</scope>
    <source>
        <tissue evidence="1">Leaves</tissue>
    </source>
</reference>
<protein>
    <submittedName>
        <fullName evidence="1">Uncharacterized protein</fullName>
    </submittedName>
</protein>
<accession>A0ABU6R1X6</accession>
<dbReference type="Proteomes" id="UP001341840">
    <property type="component" value="Unassembled WGS sequence"/>
</dbReference>
<organism evidence="1 2">
    <name type="scientific">Stylosanthes scabra</name>
    <dbReference type="NCBI Taxonomy" id="79078"/>
    <lineage>
        <taxon>Eukaryota</taxon>
        <taxon>Viridiplantae</taxon>
        <taxon>Streptophyta</taxon>
        <taxon>Embryophyta</taxon>
        <taxon>Tracheophyta</taxon>
        <taxon>Spermatophyta</taxon>
        <taxon>Magnoliopsida</taxon>
        <taxon>eudicotyledons</taxon>
        <taxon>Gunneridae</taxon>
        <taxon>Pentapetalae</taxon>
        <taxon>rosids</taxon>
        <taxon>fabids</taxon>
        <taxon>Fabales</taxon>
        <taxon>Fabaceae</taxon>
        <taxon>Papilionoideae</taxon>
        <taxon>50 kb inversion clade</taxon>
        <taxon>dalbergioids sensu lato</taxon>
        <taxon>Dalbergieae</taxon>
        <taxon>Pterocarpus clade</taxon>
        <taxon>Stylosanthes</taxon>
    </lineage>
</organism>
<evidence type="ECO:0000313" key="2">
    <source>
        <dbReference type="Proteomes" id="UP001341840"/>
    </source>
</evidence>
<proteinExistence type="predicted"/>
<keyword evidence="2" id="KW-1185">Reference proteome</keyword>
<dbReference type="EMBL" id="JASCZI010024513">
    <property type="protein sequence ID" value="MED6118088.1"/>
    <property type="molecule type" value="Genomic_DNA"/>
</dbReference>
<gene>
    <name evidence="1" type="ORF">PIB30_116293</name>
</gene>
<name>A0ABU6R1X6_9FABA</name>